<sequence>MNKAVLMGIVVVSLLTGCSTQGSGVLPIIGPLASLGTYETLWTFPTTVGGYYDSKVRRNRMDDTYDMTFYGSLIGIPIHGMTGFTSLDSWPTSRQGGVVIVRGATVSCKTAQWLISYQPDGMSIKHFPECEPYTANRQSGDGKYIMFEDPTHESDSLFAYDIHKDQLGQYEYEQPPVKKTSTQTSTSPQSRVAAGKPSASKAKAAIPSPPKITSVKEYKTGSIQIQQVPADKGQKAVTWEK</sequence>
<dbReference type="PROSITE" id="PS51257">
    <property type="entry name" value="PROKAR_LIPOPROTEIN"/>
    <property type="match status" value="1"/>
</dbReference>
<accession>A0A2T4N8C3</accession>
<dbReference type="Proteomes" id="UP000241986">
    <property type="component" value="Unassembled WGS sequence"/>
</dbReference>
<protein>
    <recommendedName>
        <fullName evidence="4">Lipoprotein</fullName>
    </recommendedName>
</protein>
<feature type="compositionally biased region" description="Low complexity" evidence="1">
    <location>
        <begin position="180"/>
        <end position="206"/>
    </location>
</feature>
<name>A0A2T4N8C3_AERVE</name>
<evidence type="ECO:0000313" key="2">
    <source>
        <dbReference type="EMBL" id="PTH83069.1"/>
    </source>
</evidence>
<evidence type="ECO:0008006" key="4">
    <source>
        <dbReference type="Google" id="ProtNLM"/>
    </source>
</evidence>
<gene>
    <name evidence="2" type="ORF">DAA48_00035</name>
</gene>
<evidence type="ECO:0000256" key="1">
    <source>
        <dbReference type="SAM" id="MobiDB-lite"/>
    </source>
</evidence>
<organism evidence="2 3">
    <name type="scientific">Aeromonas veronii</name>
    <dbReference type="NCBI Taxonomy" id="654"/>
    <lineage>
        <taxon>Bacteria</taxon>
        <taxon>Pseudomonadati</taxon>
        <taxon>Pseudomonadota</taxon>
        <taxon>Gammaproteobacteria</taxon>
        <taxon>Aeromonadales</taxon>
        <taxon>Aeromonadaceae</taxon>
        <taxon>Aeromonas</taxon>
    </lineage>
</organism>
<reference evidence="2 3" key="1">
    <citation type="submission" date="2018-03" db="EMBL/GenBank/DDBJ databases">
        <title>Aeromonas veronii whole genome sequencing and analysis.</title>
        <authorList>
            <person name="Xie H."/>
            <person name="Liu T."/>
            <person name="Wang K."/>
        </authorList>
    </citation>
    <scope>NUCLEOTIDE SEQUENCE [LARGE SCALE GENOMIC DNA]</scope>
    <source>
        <strain evidence="2 3">XH.VA.1</strain>
    </source>
</reference>
<dbReference type="RefSeq" id="WP_107682152.1">
    <property type="nucleotide sequence ID" value="NZ_CAWQUB010000001.1"/>
</dbReference>
<proteinExistence type="predicted"/>
<dbReference type="EMBL" id="PZKL01000001">
    <property type="protein sequence ID" value="PTH83069.1"/>
    <property type="molecule type" value="Genomic_DNA"/>
</dbReference>
<feature type="region of interest" description="Disordered" evidence="1">
    <location>
        <begin position="175"/>
        <end position="208"/>
    </location>
</feature>
<dbReference type="AlphaFoldDB" id="A0A2T4N8C3"/>
<comment type="caution">
    <text evidence="2">The sequence shown here is derived from an EMBL/GenBank/DDBJ whole genome shotgun (WGS) entry which is preliminary data.</text>
</comment>
<evidence type="ECO:0000313" key="3">
    <source>
        <dbReference type="Proteomes" id="UP000241986"/>
    </source>
</evidence>